<dbReference type="InterPro" id="IPR035426">
    <property type="entry name" value="Gemin2/Brr1"/>
</dbReference>
<evidence type="ECO:0000256" key="7">
    <source>
        <dbReference type="PIRNR" id="PIRNR038038"/>
    </source>
</evidence>
<dbReference type="GO" id="GO:0005681">
    <property type="term" value="C:spliceosomal complex"/>
    <property type="evidence" value="ECO:0007669"/>
    <property type="project" value="UniProtKB-UniRule"/>
</dbReference>
<evidence type="ECO:0000313" key="8">
    <source>
        <dbReference type="EMBL" id="EDO32758.1"/>
    </source>
</evidence>
<reference evidence="8 9" key="1">
    <citation type="journal article" date="2007" name="Science">
        <title>Sea anemone genome reveals ancestral eumetazoan gene repertoire and genomic organization.</title>
        <authorList>
            <person name="Putnam N.H."/>
            <person name="Srivastava M."/>
            <person name="Hellsten U."/>
            <person name="Dirks B."/>
            <person name="Chapman J."/>
            <person name="Salamov A."/>
            <person name="Terry A."/>
            <person name="Shapiro H."/>
            <person name="Lindquist E."/>
            <person name="Kapitonov V.V."/>
            <person name="Jurka J."/>
            <person name="Genikhovich G."/>
            <person name="Grigoriev I.V."/>
            <person name="Lucas S.M."/>
            <person name="Steele R.E."/>
            <person name="Finnerty J.R."/>
            <person name="Technau U."/>
            <person name="Martindale M.Q."/>
            <person name="Rokhsar D.S."/>
        </authorList>
    </citation>
    <scope>NUCLEOTIDE SEQUENCE [LARGE SCALE GENOMIC DNA]</scope>
    <source>
        <strain evidence="9">CH2 X CH6</strain>
    </source>
</reference>
<dbReference type="KEGG" id="nve:5503929"/>
<dbReference type="AlphaFoldDB" id="A7SU44"/>
<organism evidence="8 9">
    <name type="scientific">Nematostella vectensis</name>
    <name type="common">Starlet sea anemone</name>
    <dbReference type="NCBI Taxonomy" id="45351"/>
    <lineage>
        <taxon>Eukaryota</taxon>
        <taxon>Metazoa</taxon>
        <taxon>Cnidaria</taxon>
        <taxon>Anthozoa</taxon>
        <taxon>Hexacorallia</taxon>
        <taxon>Actiniaria</taxon>
        <taxon>Edwardsiidae</taxon>
        <taxon>Nematostella</taxon>
    </lineage>
</organism>
<dbReference type="EMBL" id="DS469807">
    <property type="protein sequence ID" value="EDO32758.1"/>
    <property type="molecule type" value="Genomic_DNA"/>
</dbReference>
<dbReference type="STRING" id="45351.A7SU44"/>
<dbReference type="PhylomeDB" id="A7SU44"/>
<proteinExistence type="inferred from homology"/>
<dbReference type="GO" id="GO:0000387">
    <property type="term" value="P:spliceosomal snRNP assembly"/>
    <property type="evidence" value="ECO:0000318"/>
    <property type="project" value="GO_Central"/>
</dbReference>
<keyword evidence="4 7" id="KW-0508">mRNA splicing</keyword>
<dbReference type="eggNOG" id="ENOG502QPK4">
    <property type="taxonomic scope" value="Eukaryota"/>
</dbReference>
<name>A7SU44_NEMVE</name>
<keyword evidence="3 7" id="KW-0507">mRNA processing</keyword>
<evidence type="ECO:0000256" key="5">
    <source>
        <dbReference type="ARBA" id="ARBA00025758"/>
    </source>
</evidence>
<dbReference type="PANTHER" id="PTHR12794">
    <property type="entry name" value="GEMIN2"/>
    <property type="match status" value="1"/>
</dbReference>
<dbReference type="GO" id="GO:0032797">
    <property type="term" value="C:SMN complex"/>
    <property type="evidence" value="ECO:0000318"/>
    <property type="project" value="GO_Central"/>
</dbReference>
<comment type="similarity">
    <text evidence="5 7">Belongs to the gemin-2 family.</text>
</comment>
<evidence type="ECO:0000313" key="9">
    <source>
        <dbReference type="Proteomes" id="UP000001593"/>
    </source>
</evidence>
<comment type="subcellular location">
    <subcellularLocation>
        <location evidence="1">Cytoplasm</location>
    </subcellularLocation>
</comment>
<dbReference type="InParanoid" id="A7SU44"/>
<dbReference type="FunFam" id="1.20.58.1070:FF:000004">
    <property type="entry name" value="Gem-associated protein 2"/>
    <property type="match status" value="1"/>
</dbReference>
<evidence type="ECO:0000256" key="6">
    <source>
        <dbReference type="ARBA" id="ARBA00047179"/>
    </source>
</evidence>
<dbReference type="PANTHER" id="PTHR12794:SF0">
    <property type="entry name" value="GEM-ASSOCIATED PROTEIN 2"/>
    <property type="match status" value="1"/>
</dbReference>
<dbReference type="HOGENOM" id="CLU_053222_0_0_1"/>
<dbReference type="PIRSF" id="PIRSF038038">
    <property type="entry name" value="SMN_Gemin2"/>
    <property type="match status" value="1"/>
</dbReference>
<dbReference type="Gene3D" id="1.20.58.1070">
    <property type="match status" value="1"/>
</dbReference>
<comment type="subunit">
    <text evidence="7">Part of the core SMN complex.</text>
</comment>
<dbReference type="OrthoDB" id="428895at2759"/>
<keyword evidence="9" id="KW-1185">Reference proteome</keyword>
<dbReference type="OMA" id="PHKCLLP"/>
<evidence type="ECO:0000256" key="1">
    <source>
        <dbReference type="ARBA" id="ARBA00004496"/>
    </source>
</evidence>
<dbReference type="GO" id="GO:0005634">
    <property type="term" value="C:nucleus"/>
    <property type="evidence" value="ECO:0000318"/>
    <property type="project" value="GO_Central"/>
</dbReference>
<gene>
    <name evidence="8" type="ORF">NEMVEDRAFT_v1g235960</name>
</gene>
<evidence type="ECO:0000256" key="2">
    <source>
        <dbReference type="ARBA" id="ARBA00022490"/>
    </source>
</evidence>
<dbReference type="Proteomes" id="UP000001593">
    <property type="component" value="Unassembled WGS sequence"/>
</dbReference>
<evidence type="ECO:0000256" key="3">
    <source>
        <dbReference type="ARBA" id="ARBA00022664"/>
    </source>
</evidence>
<dbReference type="InterPro" id="IPR017364">
    <property type="entry name" value="GEMIN2"/>
</dbReference>
<sequence>MEPVLGFLEESDEYFEEYDETKLPTTGLEYLRRVQQEAERCPEVVIADLTNKEFGKKQTVKINQDSGCAPAPTGAAPSLEWQQQQAADFADVRQCLANYKTKANSLTDANISWPSKNDEIQWCRFCLGREAAIHICKAFGYPDSRLTHPQQMPEMDNFTEQQWENGSPPTLTMMVKLNQTLVQRLLEWHTLWMSVLGYSHDQGRWIYSLLVCLEKPLLADCTATLRTLARQCTECRLTQMPMNEKNVELVTSLNLIIALVSRYFGQTDLADPG</sequence>
<keyword evidence="2 7" id="KW-0963">Cytoplasm</keyword>
<protein>
    <recommendedName>
        <fullName evidence="6 7">Gem-associated protein 2</fullName>
    </recommendedName>
</protein>
<accession>A7SU44</accession>
<dbReference type="GO" id="GO:0000245">
    <property type="term" value="P:spliceosomal complex assembly"/>
    <property type="evidence" value="ECO:0007669"/>
    <property type="project" value="UniProtKB-UniRule"/>
</dbReference>
<dbReference type="Pfam" id="PF04938">
    <property type="entry name" value="SIP1"/>
    <property type="match status" value="1"/>
</dbReference>
<comment type="function">
    <text evidence="7">The SMN complex catalyzes the assembly of small nuclear ribonucleoproteins (snRNPs), the building blocks of the spliceosome, and thereby plays an important role in the splicing of cellular pre-mRNAs.</text>
</comment>
<evidence type="ECO:0000256" key="4">
    <source>
        <dbReference type="ARBA" id="ARBA00023187"/>
    </source>
</evidence>